<dbReference type="PANTHER" id="PTHR24221">
    <property type="entry name" value="ATP-BINDING CASSETTE SUB-FAMILY B"/>
    <property type="match status" value="1"/>
</dbReference>
<dbReference type="InterPro" id="IPR039421">
    <property type="entry name" value="Type_1_exporter"/>
</dbReference>
<evidence type="ECO:0000256" key="6">
    <source>
        <dbReference type="ARBA" id="ARBA00022840"/>
    </source>
</evidence>
<evidence type="ECO:0000313" key="13">
    <source>
        <dbReference type="EMBL" id="NER64853.1"/>
    </source>
</evidence>
<evidence type="ECO:0000313" key="14">
    <source>
        <dbReference type="Proteomes" id="UP000480410"/>
    </source>
</evidence>
<accession>A0A6M0CTQ2</accession>
<feature type="transmembrane region" description="Helical" evidence="9">
    <location>
        <begin position="54"/>
        <end position="74"/>
    </location>
</feature>
<dbReference type="InterPro" id="IPR036640">
    <property type="entry name" value="ABC1_TM_sf"/>
</dbReference>
<dbReference type="InterPro" id="IPR027417">
    <property type="entry name" value="P-loop_NTPase"/>
</dbReference>
<dbReference type="Pfam" id="PF00664">
    <property type="entry name" value="ABC_membrane"/>
    <property type="match status" value="1"/>
</dbReference>
<dbReference type="EMBL" id="JAAHBV010000298">
    <property type="protein sequence ID" value="NER60851.1"/>
    <property type="molecule type" value="Genomic_DNA"/>
</dbReference>
<dbReference type="GO" id="GO:0140359">
    <property type="term" value="F:ABC-type transporter activity"/>
    <property type="evidence" value="ECO:0007669"/>
    <property type="project" value="InterPro"/>
</dbReference>
<comment type="subcellular location">
    <subcellularLocation>
        <location evidence="1">Cell membrane</location>
        <topology evidence="1">Multi-pass membrane protein</topology>
    </subcellularLocation>
</comment>
<dbReference type="GO" id="GO:0005524">
    <property type="term" value="F:ATP binding"/>
    <property type="evidence" value="ECO:0007669"/>
    <property type="project" value="UniProtKB-KW"/>
</dbReference>
<name>A0A6B3NT08_9PSED</name>
<evidence type="ECO:0000256" key="9">
    <source>
        <dbReference type="SAM" id="Phobius"/>
    </source>
</evidence>
<keyword evidence="4 9" id="KW-0812">Transmembrane</keyword>
<dbReference type="CDD" id="cd03246">
    <property type="entry name" value="ABCC_Protease_Secretion"/>
    <property type="match status" value="1"/>
</dbReference>
<evidence type="ECO:0000313" key="12">
    <source>
        <dbReference type="EMBL" id="NER60851.1"/>
    </source>
</evidence>
<keyword evidence="7 9" id="KW-1133">Transmembrane helix</keyword>
<dbReference type="GO" id="GO:0034040">
    <property type="term" value="F:ATPase-coupled lipid transmembrane transporter activity"/>
    <property type="evidence" value="ECO:0007669"/>
    <property type="project" value="TreeGrafter"/>
</dbReference>
<organism evidence="13 15">
    <name type="scientific">Pseudomonas brassicae</name>
    <dbReference type="NCBI Taxonomy" id="2708063"/>
    <lineage>
        <taxon>Bacteria</taxon>
        <taxon>Pseudomonadati</taxon>
        <taxon>Pseudomonadota</taxon>
        <taxon>Gammaproteobacteria</taxon>
        <taxon>Pseudomonadales</taxon>
        <taxon>Pseudomonadaceae</taxon>
        <taxon>Pseudomonas</taxon>
    </lineage>
</organism>
<dbReference type="SUPFAM" id="SSF90123">
    <property type="entry name" value="ABC transporter transmembrane region"/>
    <property type="match status" value="1"/>
</dbReference>
<dbReference type="InterPro" id="IPR003439">
    <property type="entry name" value="ABC_transporter-like_ATP-bd"/>
</dbReference>
<dbReference type="GO" id="GO:0030256">
    <property type="term" value="C:type I protein secretion system complex"/>
    <property type="evidence" value="ECO:0007669"/>
    <property type="project" value="InterPro"/>
</dbReference>
<feature type="transmembrane region" description="Helical" evidence="9">
    <location>
        <begin position="246"/>
        <end position="264"/>
    </location>
</feature>
<dbReference type="NCBIfam" id="TIGR01842">
    <property type="entry name" value="type_I_sec_PrtD"/>
    <property type="match status" value="1"/>
</dbReference>
<dbReference type="Pfam" id="PF00005">
    <property type="entry name" value="ABC_tran"/>
    <property type="match status" value="1"/>
</dbReference>
<dbReference type="FunFam" id="1.20.1560.10:FF:000109">
    <property type="entry name" value="Alkaline protease secretion ATP-binding protein aprD"/>
    <property type="match status" value="1"/>
</dbReference>
<dbReference type="PROSITE" id="PS00211">
    <property type="entry name" value="ABC_TRANSPORTER_1"/>
    <property type="match status" value="1"/>
</dbReference>
<dbReference type="AlphaFoldDB" id="A0A6B3NT08"/>
<dbReference type="InterPro" id="IPR010128">
    <property type="entry name" value="ATPase_T1SS_PrtD-like"/>
</dbReference>
<dbReference type="InterPro" id="IPR047957">
    <property type="entry name" value="ABC_AprD-like_6TM"/>
</dbReference>
<evidence type="ECO:0000259" key="10">
    <source>
        <dbReference type="PROSITE" id="PS50893"/>
    </source>
</evidence>
<dbReference type="PROSITE" id="PS50893">
    <property type="entry name" value="ABC_TRANSPORTER_2"/>
    <property type="match status" value="1"/>
</dbReference>
<dbReference type="Gene3D" id="1.20.1560.10">
    <property type="entry name" value="ABC transporter type 1, transmembrane domain"/>
    <property type="match status" value="1"/>
</dbReference>
<comment type="caution">
    <text evidence="13">The sequence shown here is derived from an EMBL/GenBank/DDBJ whole genome shotgun (WGS) entry which is preliminary data.</text>
</comment>
<dbReference type="FunFam" id="3.40.50.300:FF:001444">
    <property type="entry name" value="ABC transporter ATP-binding protein"/>
    <property type="match status" value="1"/>
</dbReference>
<keyword evidence="6" id="KW-0067">ATP-binding</keyword>
<dbReference type="EMBL" id="JAAHBU010000187">
    <property type="protein sequence ID" value="NER64853.1"/>
    <property type="molecule type" value="Genomic_DNA"/>
</dbReference>
<keyword evidence="5" id="KW-0547">Nucleotide-binding</keyword>
<evidence type="ECO:0000256" key="1">
    <source>
        <dbReference type="ARBA" id="ARBA00004651"/>
    </source>
</evidence>
<dbReference type="RefSeq" id="WP_163946097.1">
    <property type="nucleotide sequence ID" value="NZ_JAAHBU010000187.1"/>
</dbReference>
<keyword evidence="15" id="KW-1185">Reference proteome</keyword>
<feature type="transmembrane region" description="Helical" evidence="9">
    <location>
        <begin position="20"/>
        <end position="42"/>
    </location>
</feature>
<evidence type="ECO:0000256" key="5">
    <source>
        <dbReference type="ARBA" id="ARBA00022741"/>
    </source>
</evidence>
<reference evidence="14 15" key="1">
    <citation type="submission" date="2020-02" db="EMBL/GenBank/DDBJ databases">
        <title>Broccoli isolated Pseudomonas sp.</title>
        <authorList>
            <person name="Fujikawa T."/>
            <person name="Sawada H."/>
        </authorList>
    </citation>
    <scope>NUCLEOTIDE SEQUENCE [LARGE SCALE GENOMIC DNA]</scope>
    <source>
        <strain evidence="13 15">MAFF212427</strain>
        <strain evidence="12 14">MAFF212428</strain>
    </source>
</reference>
<dbReference type="Proteomes" id="UP000482634">
    <property type="component" value="Unassembled WGS sequence"/>
</dbReference>
<dbReference type="Proteomes" id="UP000480410">
    <property type="component" value="Unassembled WGS sequence"/>
</dbReference>
<dbReference type="InterPro" id="IPR017871">
    <property type="entry name" value="ABC_transporter-like_CS"/>
</dbReference>
<feature type="transmembrane region" description="Helical" evidence="9">
    <location>
        <begin position="127"/>
        <end position="149"/>
    </location>
</feature>
<dbReference type="Gene3D" id="3.40.50.300">
    <property type="entry name" value="P-loop containing nucleotide triphosphate hydrolases"/>
    <property type="match status" value="1"/>
</dbReference>
<keyword evidence="2" id="KW-0813">Transport</keyword>
<feature type="domain" description="ABC transmembrane type-1" evidence="11">
    <location>
        <begin position="23"/>
        <end position="299"/>
    </location>
</feature>
<keyword evidence="8 9" id="KW-0472">Membrane</keyword>
<evidence type="ECO:0000256" key="2">
    <source>
        <dbReference type="ARBA" id="ARBA00022448"/>
    </source>
</evidence>
<protein>
    <submittedName>
        <fullName evidence="13">Type I secretion system permease/ATPase</fullName>
    </submittedName>
</protein>
<evidence type="ECO:0000256" key="8">
    <source>
        <dbReference type="ARBA" id="ARBA00023136"/>
    </source>
</evidence>
<sequence length="566" mass="60507">MTSAPSPALEQALIACKRSFLSVAGFSLFVNFLMLAPSFYMLQVYDRVLASGNYATLLMLTLILVVLLATMGALEWVRARILVRVSTRLDLLLGPQLFDAGFHQALGSAGQHAGGQPLQDLAGLRQFLTGTGLFAFFDAPWIPLYIGVMFLFHPWFGWFGVACAVLLVILAWLNEHLTREPLKRASQDNLHASTFVGKSLRNAEVVCAMGMLERLRQRWQVRNHAVLLAQQVASDRAGAVAGVAKTVRLLVQSLILALGAWLVLRQEISPGLMIAGSILLGRALAPIDLMIGAWRGFAGARLQYARLGEVLEHNPPQPLRMTLPPPSGQVSLEGLTLVPPGATQAVLHDLSVQLPAGQVVGVIGPSGAGKSSLARALLGIWPASCGSVRLDGADIGSWGRAALGPHVGYLPQDIELFDGSVSENIARFAEVDPQAVIAAARMAGVHELILRLPDGYDTQLGATDGVLSGGQRQRIGLARAVYGRPRLVVLDEPNSNLDDEGEQALLQALRALKASGSSVFVITHRSGVLAHVDSLLLLRDGTLALYGARDAVLQALQGQRPVEVAQ</sequence>
<dbReference type="GO" id="GO:0030253">
    <property type="term" value="P:protein secretion by the type I secretion system"/>
    <property type="evidence" value="ECO:0007669"/>
    <property type="project" value="InterPro"/>
</dbReference>
<evidence type="ECO:0000256" key="3">
    <source>
        <dbReference type="ARBA" id="ARBA00022475"/>
    </source>
</evidence>
<evidence type="ECO:0000256" key="7">
    <source>
        <dbReference type="ARBA" id="ARBA00022989"/>
    </source>
</evidence>
<keyword evidence="3" id="KW-1003">Cell membrane</keyword>
<dbReference type="SMART" id="SM00382">
    <property type="entry name" value="AAA"/>
    <property type="match status" value="1"/>
</dbReference>
<feature type="domain" description="ABC transporter" evidence="10">
    <location>
        <begin position="330"/>
        <end position="565"/>
    </location>
</feature>
<dbReference type="InterPro" id="IPR011527">
    <property type="entry name" value="ABC1_TM_dom"/>
</dbReference>
<dbReference type="SUPFAM" id="SSF52540">
    <property type="entry name" value="P-loop containing nucleoside triphosphate hydrolases"/>
    <property type="match status" value="1"/>
</dbReference>
<dbReference type="GO" id="GO:0016887">
    <property type="term" value="F:ATP hydrolysis activity"/>
    <property type="evidence" value="ECO:0007669"/>
    <property type="project" value="InterPro"/>
</dbReference>
<dbReference type="InterPro" id="IPR003593">
    <property type="entry name" value="AAA+_ATPase"/>
</dbReference>
<evidence type="ECO:0000256" key="4">
    <source>
        <dbReference type="ARBA" id="ARBA00022692"/>
    </source>
</evidence>
<evidence type="ECO:0000259" key="11">
    <source>
        <dbReference type="PROSITE" id="PS50929"/>
    </source>
</evidence>
<dbReference type="PANTHER" id="PTHR24221:SF248">
    <property type="entry name" value="ABC TRANSPORTER TRANSMEMBRANE REGION"/>
    <property type="match status" value="1"/>
</dbReference>
<evidence type="ECO:0000313" key="15">
    <source>
        <dbReference type="Proteomes" id="UP000482634"/>
    </source>
</evidence>
<accession>A0A6B3NT08</accession>
<feature type="transmembrane region" description="Helical" evidence="9">
    <location>
        <begin position="155"/>
        <end position="174"/>
    </location>
</feature>
<dbReference type="GO" id="GO:0005886">
    <property type="term" value="C:plasma membrane"/>
    <property type="evidence" value="ECO:0007669"/>
    <property type="project" value="UniProtKB-SubCell"/>
</dbReference>
<gene>
    <name evidence="12" type="ORF">G3435_14415</name>
    <name evidence="13" type="ORF">G3436_14465</name>
</gene>
<dbReference type="PROSITE" id="PS50929">
    <property type="entry name" value="ABC_TM1F"/>
    <property type="match status" value="1"/>
</dbReference>
<proteinExistence type="predicted"/>
<dbReference type="CDD" id="cd18586">
    <property type="entry name" value="ABC_6TM_PrtD_like"/>
    <property type="match status" value="1"/>
</dbReference>